<gene>
    <name evidence="2" type="ORF">FRC54_09100</name>
</gene>
<dbReference type="Proteomes" id="UP000460257">
    <property type="component" value="Unassembled WGS sequence"/>
</dbReference>
<organism evidence="2 3">
    <name type="scientific">Candidatus Weimeria bifida</name>
    <dbReference type="NCBI Taxonomy" id="2599074"/>
    <lineage>
        <taxon>Bacteria</taxon>
        <taxon>Bacillati</taxon>
        <taxon>Bacillota</taxon>
        <taxon>Clostridia</taxon>
        <taxon>Lachnospirales</taxon>
        <taxon>Lachnospiraceae</taxon>
        <taxon>Candidatus Weimeria</taxon>
    </lineage>
</organism>
<protein>
    <recommendedName>
        <fullName evidence="4">Peptidase C-terminal archaeal/bacterial domain-containing protein</fullName>
    </recommendedName>
</protein>
<evidence type="ECO:0008006" key="4">
    <source>
        <dbReference type="Google" id="ProtNLM"/>
    </source>
</evidence>
<sequence>MRKKIKSSFILTLAMIISLFVPFTTINAHAEGKSLSEAEAINLDQIVSYTDPTPSDYENKVNYYVFETTSAGIYSLNFINVGYGGQTSVQVLDSKYKEIYSSGWLSFSNAESKNVDLTLNKNSVYYVEAETDAYTADDNASAYIFRISRGSYINNVLSVGNDGSSLASPIEIDTDDKISYADPTPEDYINKYRFYTFKTSNNPGSKYNFNFINTNHDGETAAWILDQSYDSLYSSDWLDSSNEGFNIDLTLSPNSRYYIVGETDCYAGDDTASSYQFTVTEKINTQNPGKPIISSLTSGTKQFTVKYGTAAMASQIIKFLISKQVQTTGARFQYPPIL</sequence>
<evidence type="ECO:0000256" key="1">
    <source>
        <dbReference type="SAM" id="SignalP"/>
    </source>
</evidence>
<feature type="chain" id="PRO_5027121798" description="Peptidase C-terminal archaeal/bacterial domain-containing protein" evidence="1">
    <location>
        <begin position="31"/>
        <end position="338"/>
    </location>
</feature>
<proteinExistence type="predicted"/>
<keyword evidence="3" id="KW-1185">Reference proteome</keyword>
<feature type="signal peptide" evidence="1">
    <location>
        <begin position="1"/>
        <end position="30"/>
    </location>
</feature>
<name>A0A6N7J0A5_9FIRM</name>
<evidence type="ECO:0000313" key="3">
    <source>
        <dbReference type="Proteomes" id="UP000460257"/>
    </source>
</evidence>
<keyword evidence="1" id="KW-0732">Signal</keyword>
<reference evidence="2" key="1">
    <citation type="journal article" date="2020" name="Appl. Environ. Microbiol.">
        <title>Medium-Chain Fatty Acid Synthesis by 'Candidatus Weimeria bifida' gen. nov., sp. nov., and 'Candidatus Pseudoramibacter fermentans' sp. nov.</title>
        <authorList>
            <person name="Scarborough M.J."/>
            <person name="Myers K.S."/>
            <person name="Donohue T.J."/>
            <person name="Noguera D.R."/>
        </authorList>
    </citation>
    <scope>NUCLEOTIDE SEQUENCE</scope>
    <source>
        <strain evidence="2">LCO1.1</strain>
    </source>
</reference>
<comment type="caution">
    <text evidence="2">The sequence shown here is derived from an EMBL/GenBank/DDBJ whole genome shotgun (WGS) entry which is preliminary data.</text>
</comment>
<dbReference type="EMBL" id="VOGC01000007">
    <property type="protein sequence ID" value="MQN02038.1"/>
    <property type="molecule type" value="Genomic_DNA"/>
</dbReference>
<evidence type="ECO:0000313" key="2">
    <source>
        <dbReference type="EMBL" id="MQN02038.1"/>
    </source>
</evidence>
<accession>A0A6N7J0A5</accession>
<dbReference type="AlphaFoldDB" id="A0A6N7J0A5"/>